<evidence type="ECO:0008006" key="3">
    <source>
        <dbReference type="Google" id="ProtNLM"/>
    </source>
</evidence>
<gene>
    <name evidence="1" type="ORF">T02_1987</name>
</gene>
<dbReference type="OrthoDB" id="122438at2759"/>
<proteinExistence type="predicted"/>
<keyword evidence="2" id="KW-1185">Reference proteome</keyword>
<evidence type="ECO:0000313" key="2">
    <source>
        <dbReference type="Proteomes" id="UP000054721"/>
    </source>
</evidence>
<dbReference type="AlphaFoldDB" id="A0A0V1LHY8"/>
<dbReference type="EMBL" id="JYDW01000047">
    <property type="protein sequence ID" value="KRZ59126.1"/>
    <property type="molecule type" value="Genomic_DNA"/>
</dbReference>
<evidence type="ECO:0000313" key="1">
    <source>
        <dbReference type="EMBL" id="KRZ59126.1"/>
    </source>
</evidence>
<reference evidence="1 2" key="1">
    <citation type="submission" date="2015-05" db="EMBL/GenBank/DDBJ databases">
        <title>Evolution of Trichinella species and genotypes.</title>
        <authorList>
            <person name="Korhonen P.K."/>
            <person name="Edoardo P."/>
            <person name="Giuseppe L.R."/>
            <person name="Gasser R.B."/>
        </authorList>
    </citation>
    <scope>NUCLEOTIDE SEQUENCE [LARGE SCALE GENOMIC DNA]</scope>
    <source>
        <strain evidence="1">ISS10</strain>
    </source>
</reference>
<protein>
    <recommendedName>
        <fullName evidence="3">PiggyBac transposable element-derived protein domain-containing protein</fullName>
    </recommendedName>
</protein>
<sequence length="82" mass="9798">LLKWTVNKNEEKHAIDEQMIPFTPRKPRRWEFKLFSRCGISGMPYDFLFYVLCRLKVEKSVGFVPADFAMKPCLKEQGIWTR</sequence>
<feature type="non-terminal residue" evidence="1">
    <location>
        <position position="82"/>
    </location>
</feature>
<name>A0A0V1LHY8_9BILA</name>
<comment type="caution">
    <text evidence="1">The sequence shown here is derived from an EMBL/GenBank/DDBJ whole genome shotgun (WGS) entry which is preliminary data.</text>
</comment>
<accession>A0A0V1LHY8</accession>
<organism evidence="1 2">
    <name type="scientific">Trichinella nativa</name>
    <dbReference type="NCBI Taxonomy" id="6335"/>
    <lineage>
        <taxon>Eukaryota</taxon>
        <taxon>Metazoa</taxon>
        <taxon>Ecdysozoa</taxon>
        <taxon>Nematoda</taxon>
        <taxon>Enoplea</taxon>
        <taxon>Dorylaimia</taxon>
        <taxon>Trichinellida</taxon>
        <taxon>Trichinellidae</taxon>
        <taxon>Trichinella</taxon>
    </lineage>
</organism>
<dbReference type="Proteomes" id="UP000054721">
    <property type="component" value="Unassembled WGS sequence"/>
</dbReference>